<dbReference type="OrthoDB" id="2592504at2759"/>
<accession>A0A2T3AYY9</accession>
<keyword evidence="4" id="KW-1185">Reference proteome</keyword>
<dbReference type="Pfam" id="PF24852">
    <property type="entry name" value="DUF7726"/>
    <property type="match status" value="2"/>
</dbReference>
<dbReference type="PANTHER" id="PTHR42339">
    <property type="entry name" value="HISTONE H1"/>
    <property type="match status" value="1"/>
</dbReference>
<organism evidence="3 4">
    <name type="scientific">Amorphotheca resinae ATCC 22711</name>
    <dbReference type="NCBI Taxonomy" id="857342"/>
    <lineage>
        <taxon>Eukaryota</taxon>
        <taxon>Fungi</taxon>
        <taxon>Dikarya</taxon>
        <taxon>Ascomycota</taxon>
        <taxon>Pezizomycotina</taxon>
        <taxon>Leotiomycetes</taxon>
        <taxon>Helotiales</taxon>
        <taxon>Amorphothecaceae</taxon>
        <taxon>Amorphotheca</taxon>
    </lineage>
</organism>
<feature type="region of interest" description="Disordered" evidence="1">
    <location>
        <begin position="31"/>
        <end position="59"/>
    </location>
</feature>
<dbReference type="EMBL" id="KZ679013">
    <property type="protein sequence ID" value="PSS15278.1"/>
    <property type="molecule type" value="Genomic_DNA"/>
</dbReference>
<gene>
    <name evidence="3" type="ORF">M430DRAFT_43518</name>
</gene>
<dbReference type="InParanoid" id="A0A2T3AYY9"/>
<dbReference type="RefSeq" id="XP_024719877.1">
    <property type="nucleotide sequence ID" value="XM_024867626.1"/>
</dbReference>
<sequence length="293" mass="33475">MAQPFVMARQPLAETDSNVNVLGAATTRIDLTKPKPGKATKRKASEIEEPQNLPEIDSDDPRLRYVTDNCDQVRRKIRAYLGSGEMNVGEFAKAVGSSNRSYNTFMTQNGPDKGRGCDFYFAAFRFFKKRELQGLKMPKKKVKKADEDKKNDVSGIHLDGEEEGEVPIFETCDEVRRKIEAHLRDPNVTQAGFLREIAKTFPEERKLQAQMLQTFLSKKGPSAGNTSAIFYASYVFFEKLRLRDGRPKSKHREDMEEIYPIGFDRKRRDDVFFLPAGALEAPYEDKYGQIHFL</sequence>
<dbReference type="PANTHER" id="PTHR42339:SF1">
    <property type="entry name" value="HISTONE H1"/>
    <property type="match status" value="1"/>
</dbReference>
<proteinExistence type="predicted"/>
<protein>
    <recommendedName>
        <fullName evidence="2">DUF7726 domain-containing protein</fullName>
    </recommendedName>
</protein>
<reference evidence="3 4" key="1">
    <citation type="journal article" date="2018" name="New Phytol.">
        <title>Comparative genomics and transcriptomics depict ericoid mycorrhizal fungi as versatile saprotrophs and plant mutualists.</title>
        <authorList>
            <person name="Martino E."/>
            <person name="Morin E."/>
            <person name="Grelet G.A."/>
            <person name="Kuo A."/>
            <person name="Kohler A."/>
            <person name="Daghino S."/>
            <person name="Barry K.W."/>
            <person name="Cichocki N."/>
            <person name="Clum A."/>
            <person name="Dockter R.B."/>
            <person name="Hainaut M."/>
            <person name="Kuo R.C."/>
            <person name="LaButti K."/>
            <person name="Lindahl B.D."/>
            <person name="Lindquist E.A."/>
            <person name="Lipzen A."/>
            <person name="Khouja H.R."/>
            <person name="Magnuson J."/>
            <person name="Murat C."/>
            <person name="Ohm R.A."/>
            <person name="Singer S.W."/>
            <person name="Spatafora J.W."/>
            <person name="Wang M."/>
            <person name="Veneault-Fourrey C."/>
            <person name="Henrissat B."/>
            <person name="Grigoriev I.V."/>
            <person name="Martin F.M."/>
            <person name="Perotto S."/>
        </authorList>
    </citation>
    <scope>NUCLEOTIDE SEQUENCE [LARGE SCALE GENOMIC DNA]</scope>
    <source>
        <strain evidence="3 4">ATCC 22711</strain>
    </source>
</reference>
<evidence type="ECO:0000256" key="1">
    <source>
        <dbReference type="SAM" id="MobiDB-lite"/>
    </source>
</evidence>
<feature type="domain" description="DUF7726" evidence="2">
    <location>
        <begin position="167"/>
        <end position="243"/>
    </location>
</feature>
<dbReference type="AlphaFoldDB" id="A0A2T3AYY9"/>
<dbReference type="Proteomes" id="UP000241818">
    <property type="component" value="Unassembled WGS sequence"/>
</dbReference>
<evidence type="ECO:0000313" key="3">
    <source>
        <dbReference type="EMBL" id="PSS15278.1"/>
    </source>
</evidence>
<feature type="domain" description="DUF7726" evidence="2">
    <location>
        <begin position="66"/>
        <end position="136"/>
    </location>
</feature>
<dbReference type="InterPro" id="IPR056143">
    <property type="entry name" value="DUF7726"/>
</dbReference>
<name>A0A2T3AYY9_AMORE</name>
<dbReference type="GeneID" id="36575707"/>
<evidence type="ECO:0000313" key="4">
    <source>
        <dbReference type="Proteomes" id="UP000241818"/>
    </source>
</evidence>
<evidence type="ECO:0000259" key="2">
    <source>
        <dbReference type="Pfam" id="PF24852"/>
    </source>
</evidence>